<keyword evidence="1" id="KW-0472">Membrane</keyword>
<sequence length="160" mass="18386">MNISVLFLFAITIHNLEEAVWLTRQSQKLRKIKMNKQINQDQFLFALFVITSLAYLITTFYNFFPKNFFLTYIYFGFLGSMIVNIIFPHLLTTIIEKCYSPGLLTGISVIIPINFLIIKDGLNIELINLKVLLISTIGVGVVLLFIINLSFKLAKKIITF</sequence>
<evidence type="ECO:0000313" key="2">
    <source>
        <dbReference type="EMBL" id="RAS73614.1"/>
    </source>
</evidence>
<feature type="transmembrane region" description="Helical" evidence="1">
    <location>
        <begin position="6"/>
        <end position="23"/>
    </location>
</feature>
<dbReference type="RefSeq" id="WP_111922790.1">
    <property type="nucleotide sequence ID" value="NZ_LVYK01000054.1"/>
</dbReference>
<feature type="transmembrane region" description="Helical" evidence="1">
    <location>
        <begin position="43"/>
        <end position="63"/>
    </location>
</feature>
<dbReference type="Pfam" id="PF13787">
    <property type="entry name" value="HXXEE"/>
    <property type="match status" value="1"/>
</dbReference>
<geneLocation type="plasmid" evidence="2">
    <name>pBEH6</name>
</geneLocation>
<keyword evidence="1" id="KW-1133">Transmembrane helix</keyword>
<feature type="transmembrane region" description="Helical" evidence="1">
    <location>
        <begin position="130"/>
        <end position="151"/>
    </location>
</feature>
<organism evidence="2 3">
    <name type="scientific">Priestia endophytica</name>
    <dbReference type="NCBI Taxonomy" id="135735"/>
    <lineage>
        <taxon>Bacteria</taxon>
        <taxon>Bacillati</taxon>
        <taxon>Bacillota</taxon>
        <taxon>Bacilli</taxon>
        <taxon>Bacillales</taxon>
        <taxon>Bacillaceae</taxon>
        <taxon>Priestia</taxon>
    </lineage>
</organism>
<accession>A0AAX1Q4H7</accession>
<keyword evidence="2" id="KW-0614">Plasmid</keyword>
<keyword evidence="1" id="KW-0812">Transmembrane</keyword>
<feature type="transmembrane region" description="Helical" evidence="1">
    <location>
        <begin position="99"/>
        <end position="118"/>
    </location>
</feature>
<dbReference type="InterPro" id="IPR025671">
    <property type="entry name" value="HXXEE"/>
</dbReference>
<proteinExistence type="predicted"/>
<feature type="transmembrane region" description="Helical" evidence="1">
    <location>
        <begin position="69"/>
        <end position="87"/>
    </location>
</feature>
<dbReference type="AlphaFoldDB" id="A0AAX1Q4H7"/>
<dbReference type="Proteomes" id="UP000250174">
    <property type="component" value="Unassembled WGS sequence"/>
</dbReference>
<gene>
    <name evidence="2" type="ORF">A3864_18905</name>
</gene>
<comment type="caution">
    <text evidence="2">The sequence shown here is derived from an EMBL/GenBank/DDBJ whole genome shotgun (WGS) entry which is preliminary data.</text>
</comment>
<dbReference type="EMBL" id="LVYK01000054">
    <property type="protein sequence ID" value="RAS73614.1"/>
    <property type="molecule type" value="Genomic_DNA"/>
</dbReference>
<evidence type="ECO:0000313" key="3">
    <source>
        <dbReference type="Proteomes" id="UP000250174"/>
    </source>
</evidence>
<reference evidence="2 3" key="1">
    <citation type="submission" date="2016-03" db="EMBL/GenBank/DDBJ databases">
        <title>Comparison of Bacillus endophyticus and B. anthracis characteristics using whole genome sequence analysis and microbiological techniques.</title>
        <authorList>
            <person name="Lekota K.E."/>
            <person name="Mafofo J."/>
            <person name="Rees J."/>
            <person name="Muchadeyi F.C."/>
            <person name="Madoroba E."/>
            <person name="Van Heerden H."/>
        </authorList>
    </citation>
    <scope>NUCLEOTIDE SEQUENCE [LARGE SCALE GENOMIC DNA]</scope>
    <source>
        <strain evidence="2 3">3631_10C</strain>
        <plasmid evidence="2">pBEH6</plasmid>
    </source>
</reference>
<name>A0AAX1Q4H7_9BACI</name>
<protein>
    <submittedName>
        <fullName evidence="2">HXXEE domain-containing protein</fullName>
    </submittedName>
</protein>
<evidence type="ECO:0000256" key="1">
    <source>
        <dbReference type="SAM" id="Phobius"/>
    </source>
</evidence>